<dbReference type="PANTHER" id="PTHR23274:SF51">
    <property type="entry name" value="OS03G0423850 PROTEIN"/>
    <property type="match status" value="1"/>
</dbReference>
<dbReference type="Pfam" id="PF21530">
    <property type="entry name" value="Pif1_2B_dom"/>
    <property type="match status" value="1"/>
</dbReference>
<evidence type="ECO:0000313" key="2">
    <source>
        <dbReference type="EMBL" id="KOF83605.1"/>
    </source>
</evidence>
<proteinExistence type="predicted"/>
<dbReference type="GO" id="GO:0005657">
    <property type="term" value="C:replication fork"/>
    <property type="evidence" value="ECO:0007669"/>
    <property type="project" value="TreeGrafter"/>
</dbReference>
<dbReference type="EMBL" id="KQ419416">
    <property type="protein sequence ID" value="KOF83605.1"/>
    <property type="molecule type" value="Genomic_DNA"/>
</dbReference>
<evidence type="ECO:0000259" key="1">
    <source>
        <dbReference type="Pfam" id="PF21530"/>
    </source>
</evidence>
<feature type="domain" description="DNA helicase Pif1-like 2B" evidence="1">
    <location>
        <begin position="78"/>
        <end position="124"/>
    </location>
</feature>
<name>A0A0L8H4A4_OCTBM</name>
<dbReference type="InterPro" id="IPR049163">
    <property type="entry name" value="Pif1-like_2B_dom"/>
</dbReference>
<dbReference type="GO" id="GO:0006260">
    <property type="term" value="P:DNA replication"/>
    <property type="evidence" value="ECO:0007669"/>
    <property type="project" value="TreeGrafter"/>
</dbReference>
<dbReference type="InterPro" id="IPR027417">
    <property type="entry name" value="P-loop_NTPase"/>
</dbReference>
<gene>
    <name evidence="2" type="ORF">OCBIM_22023481mg</name>
</gene>
<sequence>MNSEVATLVPGDIKNPLDVIIYCLNGHVQKINSTHRSYDPLHYVLLLPEGTDGWQLNMKKSNGQILTAMNFYAYQLQDFLNNLNPSGLLFHKIKLKKNCPTMLLRNFDPANGHCNGTRYTVAELNFNVIEAVIATGPKNGKRLFILRIHFIPTDNQFPLQLRCRQFPMKLAFSFTANKAQGQTLDRVGVFLPTPMFTHGQL</sequence>
<dbReference type="STRING" id="37653.A0A0L8H4A4"/>
<dbReference type="SUPFAM" id="SSF52540">
    <property type="entry name" value="P-loop containing nucleoside triphosphate hydrolases"/>
    <property type="match status" value="1"/>
</dbReference>
<reference evidence="2" key="1">
    <citation type="submission" date="2015-07" db="EMBL/GenBank/DDBJ databases">
        <title>MeaNS - Measles Nucleotide Surveillance Program.</title>
        <authorList>
            <person name="Tran T."/>
            <person name="Druce J."/>
        </authorList>
    </citation>
    <scope>NUCLEOTIDE SEQUENCE</scope>
    <source>
        <strain evidence="2">UCB-OBI-ISO-001</strain>
        <tissue evidence="2">Gonad</tissue>
    </source>
</reference>
<dbReference type="PANTHER" id="PTHR23274">
    <property type="entry name" value="DNA HELICASE-RELATED"/>
    <property type="match status" value="1"/>
</dbReference>
<accession>A0A0L8H4A4</accession>
<dbReference type="OrthoDB" id="6145593at2759"/>
<organism evidence="2">
    <name type="scientific">Octopus bimaculoides</name>
    <name type="common">California two-spotted octopus</name>
    <dbReference type="NCBI Taxonomy" id="37653"/>
    <lineage>
        <taxon>Eukaryota</taxon>
        <taxon>Metazoa</taxon>
        <taxon>Spiralia</taxon>
        <taxon>Lophotrochozoa</taxon>
        <taxon>Mollusca</taxon>
        <taxon>Cephalopoda</taxon>
        <taxon>Coleoidea</taxon>
        <taxon>Octopodiformes</taxon>
        <taxon>Octopoda</taxon>
        <taxon>Incirrata</taxon>
        <taxon>Octopodidae</taxon>
        <taxon>Octopus</taxon>
    </lineage>
</organism>
<protein>
    <recommendedName>
        <fullName evidence="1">DNA helicase Pif1-like 2B domain-containing protein</fullName>
    </recommendedName>
</protein>
<dbReference type="AlphaFoldDB" id="A0A0L8H4A4"/>